<organism evidence="1 2">
    <name type="scientific">Candidatus Enterovibrio escicola</name>
    <dbReference type="NCBI Taxonomy" id="1927127"/>
    <lineage>
        <taxon>Bacteria</taxon>
        <taxon>Pseudomonadati</taxon>
        <taxon>Pseudomonadota</taxon>
        <taxon>Gammaproteobacteria</taxon>
        <taxon>Vibrionales</taxon>
        <taxon>Vibrionaceae</taxon>
        <taxon>Enterovibrio</taxon>
    </lineage>
</organism>
<evidence type="ECO:0000313" key="1">
    <source>
        <dbReference type="EMBL" id="PCS23152.1"/>
    </source>
</evidence>
<keyword evidence="2" id="KW-1185">Reference proteome</keyword>
<sequence>MPVLFFGFHNSWFCSFLASPLQPFDLIWLVVQIYFQC</sequence>
<dbReference type="EMBL" id="NBYY01000011">
    <property type="protein sequence ID" value="PCS23152.1"/>
    <property type="molecule type" value="Genomic_DNA"/>
</dbReference>
<reference evidence="2" key="1">
    <citation type="submission" date="2017-04" db="EMBL/GenBank/DDBJ databases">
        <title>Genome evolution of the luminous symbionts of deep sea anglerfish.</title>
        <authorList>
            <person name="Hendry T.A."/>
        </authorList>
    </citation>
    <scope>NUCLEOTIDE SEQUENCE [LARGE SCALE GENOMIC DNA]</scope>
</reference>
<accession>A0A2A5T4Q7</accession>
<dbReference type="AlphaFoldDB" id="A0A2A5T4Q7"/>
<proteinExistence type="predicted"/>
<gene>
    <name evidence="1" type="ORF">BTN49_1148</name>
</gene>
<evidence type="ECO:0000313" key="2">
    <source>
        <dbReference type="Proteomes" id="UP000219020"/>
    </source>
</evidence>
<comment type="caution">
    <text evidence="1">The sequence shown here is derived from an EMBL/GenBank/DDBJ whole genome shotgun (WGS) entry which is preliminary data.</text>
</comment>
<dbReference type="Proteomes" id="UP000219020">
    <property type="component" value="Unassembled WGS sequence"/>
</dbReference>
<name>A0A2A5T4Q7_9GAMM</name>
<protein>
    <submittedName>
        <fullName evidence="1">Uncharacterized protein</fullName>
    </submittedName>
</protein>